<dbReference type="Proteomes" id="UP000037460">
    <property type="component" value="Unassembled WGS sequence"/>
</dbReference>
<keyword evidence="3" id="KW-0808">Transferase</keyword>
<keyword evidence="4" id="KW-1185">Reference proteome</keyword>
<gene>
    <name evidence="3" type="ORF">Ctob_011059</name>
</gene>
<dbReference type="PANTHER" id="PTHR11062">
    <property type="entry name" value="EXOSTOSIN HEPARAN SULFATE GLYCOSYLTRANSFERASE -RELATED"/>
    <property type="match status" value="1"/>
</dbReference>
<name>A0A0M0JNB8_9EUKA</name>
<evidence type="ECO:0000313" key="4">
    <source>
        <dbReference type="Proteomes" id="UP000037460"/>
    </source>
</evidence>
<organism evidence="3 4">
    <name type="scientific">Chrysochromulina tobinii</name>
    <dbReference type="NCBI Taxonomy" id="1460289"/>
    <lineage>
        <taxon>Eukaryota</taxon>
        <taxon>Haptista</taxon>
        <taxon>Haptophyta</taxon>
        <taxon>Prymnesiophyceae</taxon>
        <taxon>Prymnesiales</taxon>
        <taxon>Chrysochromulinaceae</taxon>
        <taxon>Chrysochromulina</taxon>
    </lineage>
</organism>
<comment type="similarity">
    <text evidence="1">Belongs to the glycosyltransferase 47 family.</text>
</comment>
<dbReference type="InterPro" id="IPR040911">
    <property type="entry name" value="Exostosin_GT47"/>
</dbReference>
<protein>
    <submittedName>
        <fullName evidence="3">Putative glucuronoxylan glucuronosyltransferase irx7-like protein</fullName>
    </submittedName>
</protein>
<dbReference type="OrthoDB" id="10407428at2759"/>
<dbReference type="InterPro" id="IPR004263">
    <property type="entry name" value="Exostosin"/>
</dbReference>
<sequence length="466" mass="52282">MPPSSGHPTTEAALTLLPAGPRPVPCQSDYVRGKHLRLFVYALPWAYSGQIVEYVESQAKKFLSVKCAYLREDTCPNSGFSHLENLRSHCTDVPLMYKLLQVATIVDDAERADIFLVPFLMGCNAMLGWGHGMQRINARAHHAFFDGFPKWTREHLPHYQRYPHRHLFLFPLDSMFSPLWLRGAMISHTGAGYVSGARDVPVPYLVSLPAAAVYAPPEPRTNFVFLMASNSRNPVRSEVARQLRAASATPGATHGRGKVELYETNVERPMTLDAKQTMQSMRQTMFCIAPTGDSDGFTQRFYYIIAAGCIPVRVDTYYSAFAFSRVAWPFKQTIQWRKAVVLVPPKVLRSVGLLPVLLNISDAQANRMQEYIRRVVRPRVLFDYRGKAPDAFSSFLEELLHLSQTKLPRLDRRNRTGVGAGGGGGWGLKKKKGMGKGEVDLRGFLETPERTCREGSRVVRGKDCGF</sequence>
<dbReference type="EMBL" id="JWZX01002624">
    <property type="protein sequence ID" value="KOO28074.1"/>
    <property type="molecule type" value="Genomic_DNA"/>
</dbReference>
<comment type="caution">
    <text evidence="3">The sequence shown here is derived from an EMBL/GenBank/DDBJ whole genome shotgun (WGS) entry which is preliminary data.</text>
</comment>
<dbReference type="GO" id="GO:0016757">
    <property type="term" value="F:glycosyltransferase activity"/>
    <property type="evidence" value="ECO:0007669"/>
    <property type="project" value="InterPro"/>
</dbReference>
<proteinExistence type="inferred from homology"/>
<evidence type="ECO:0000256" key="1">
    <source>
        <dbReference type="ARBA" id="ARBA00010271"/>
    </source>
</evidence>
<reference evidence="4" key="1">
    <citation type="journal article" date="2015" name="PLoS Genet.">
        <title>Genome Sequence and Transcriptome Analyses of Chrysochromulina tobin: Metabolic Tools for Enhanced Algal Fitness in the Prominent Order Prymnesiales (Haptophyceae).</title>
        <authorList>
            <person name="Hovde B.T."/>
            <person name="Deodato C.R."/>
            <person name="Hunsperger H.M."/>
            <person name="Ryken S.A."/>
            <person name="Yost W."/>
            <person name="Jha R.K."/>
            <person name="Patterson J."/>
            <person name="Monnat R.J. Jr."/>
            <person name="Barlow S.B."/>
            <person name="Starkenburg S.R."/>
            <person name="Cattolico R.A."/>
        </authorList>
    </citation>
    <scope>NUCLEOTIDE SEQUENCE</scope>
    <source>
        <strain evidence="4">CCMP291</strain>
    </source>
</reference>
<dbReference type="AlphaFoldDB" id="A0A0M0JNB8"/>
<feature type="domain" description="Exostosin GT47" evidence="2">
    <location>
        <begin position="34"/>
        <end position="350"/>
    </location>
</feature>
<dbReference type="Pfam" id="PF03016">
    <property type="entry name" value="Exostosin_GT47"/>
    <property type="match status" value="1"/>
</dbReference>
<evidence type="ECO:0000259" key="2">
    <source>
        <dbReference type="Pfam" id="PF03016"/>
    </source>
</evidence>
<evidence type="ECO:0000313" key="3">
    <source>
        <dbReference type="EMBL" id="KOO28074.1"/>
    </source>
</evidence>
<accession>A0A0M0JNB8</accession>